<dbReference type="InterPro" id="IPR036388">
    <property type="entry name" value="WH-like_DNA-bd_sf"/>
</dbReference>
<feature type="compositionally biased region" description="Basic residues" evidence="1">
    <location>
        <begin position="101"/>
        <end position="118"/>
    </location>
</feature>
<evidence type="ECO:0000256" key="1">
    <source>
        <dbReference type="SAM" id="MobiDB-lite"/>
    </source>
</evidence>
<protein>
    <submittedName>
        <fullName evidence="2">DNA-binding helix-turn-helix protein</fullName>
    </submittedName>
</protein>
<dbReference type="InterPro" id="IPR036390">
    <property type="entry name" value="WH_DNA-bd_sf"/>
</dbReference>
<feature type="compositionally biased region" description="Basic and acidic residues" evidence="1">
    <location>
        <begin position="168"/>
        <end position="178"/>
    </location>
</feature>
<gene>
    <name evidence="2" type="ORF">D2E24_1041</name>
</gene>
<feature type="region of interest" description="Disordered" evidence="1">
    <location>
        <begin position="101"/>
        <end position="184"/>
    </location>
</feature>
<dbReference type="OrthoDB" id="4749820at2"/>
<accession>A0A430FUB5</accession>
<dbReference type="GO" id="GO:0003677">
    <property type="term" value="F:DNA binding"/>
    <property type="evidence" value="ECO:0007669"/>
    <property type="project" value="UniProtKB-KW"/>
</dbReference>
<name>A0A430FUB5_9BIFI</name>
<sequence>MSALLAGTAMRTKVGDRSAKQVLEHLCNYADENDRAWPSVSTLADECECSPSTVQRALRYLEDAGLLERDTEYGTRYGADRSPYVYHITIADAEKIIYTHQRAKTKKANRARARKKRGSTSDTPRGIATATPRGSTHDHDGVAHMTPRGVAPTHERGSTSDTQTYIEHSLRTSRESTRAKTTTIDAQTNPRRQALADLTPDPTHRALADRLGLDLDSELEKFRDRCLADGRLPADPAAALRLWLRRGRELGLGTTPGEEPGDELTRRARRLVETSTILKRRQPDRASRMRWVPAVRRLLAEGREAVDVVGLISSGDPDELAAIGLDLDDIDRIA</sequence>
<proteinExistence type="predicted"/>
<dbReference type="RefSeq" id="WP_125968289.1">
    <property type="nucleotide sequence ID" value="NZ_QXGK01000008.1"/>
</dbReference>
<keyword evidence="3" id="KW-1185">Reference proteome</keyword>
<dbReference type="EMBL" id="QXGK01000008">
    <property type="protein sequence ID" value="RSX56751.1"/>
    <property type="molecule type" value="Genomic_DNA"/>
</dbReference>
<evidence type="ECO:0000313" key="2">
    <source>
        <dbReference type="EMBL" id="RSX56751.1"/>
    </source>
</evidence>
<dbReference type="Gene3D" id="1.10.10.10">
    <property type="entry name" value="Winged helix-like DNA-binding domain superfamily/Winged helix DNA-binding domain"/>
    <property type="match status" value="1"/>
</dbReference>
<organism evidence="2 3">
    <name type="scientific">Bifidobacterium samirii</name>
    <dbReference type="NCBI Taxonomy" id="2306974"/>
    <lineage>
        <taxon>Bacteria</taxon>
        <taxon>Bacillati</taxon>
        <taxon>Actinomycetota</taxon>
        <taxon>Actinomycetes</taxon>
        <taxon>Bifidobacteriales</taxon>
        <taxon>Bifidobacteriaceae</taxon>
        <taxon>Bifidobacterium</taxon>
    </lineage>
</organism>
<dbReference type="AlphaFoldDB" id="A0A430FUB5"/>
<comment type="caution">
    <text evidence="2">The sequence shown here is derived from an EMBL/GenBank/DDBJ whole genome shotgun (WGS) entry which is preliminary data.</text>
</comment>
<keyword evidence="2" id="KW-0238">DNA-binding</keyword>
<evidence type="ECO:0000313" key="3">
    <source>
        <dbReference type="Proteomes" id="UP000287470"/>
    </source>
</evidence>
<reference evidence="2 3" key="1">
    <citation type="submission" date="2018-09" db="EMBL/GenBank/DDBJ databases">
        <title>Characterization of the phylogenetic diversity of five novel species belonging to the genus Bifidobacterium.</title>
        <authorList>
            <person name="Lugli G.A."/>
            <person name="Duranti S."/>
            <person name="Milani C."/>
        </authorList>
    </citation>
    <scope>NUCLEOTIDE SEQUENCE [LARGE SCALE GENOMIC DNA]</scope>
    <source>
        <strain evidence="2 3">2033B</strain>
    </source>
</reference>
<dbReference type="Pfam" id="PF13730">
    <property type="entry name" value="HTH_36"/>
    <property type="match status" value="1"/>
</dbReference>
<dbReference type="Proteomes" id="UP000287470">
    <property type="component" value="Unassembled WGS sequence"/>
</dbReference>
<dbReference type="SUPFAM" id="SSF46785">
    <property type="entry name" value="Winged helix' DNA-binding domain"/>
    <property type="match status" value="1"/>
</dbReference>